<dbReference type="Gene3D" id="2.130.10.10">
    <property type="entry name" value="YVTN repeat-like/Quinoprotein amine dehydrogenase"/>
    <property type="match status" value="2"/>
</dbReference>
<dbReference type="PROSITE" id="PS50294">
    <property type="entry name" value="WD_REPEATS_REGION"/>
    <property type="match status" value="1"/>
</dbReference>
<dbReference type="InterPro" id="IPR036322">
    <property type="entry name" value="WD40_repeat_dom_sf"/>
</dbReference>
<organism evidence="5 6">
    <name type="scientific">Glonium stellatum</name>
    <dbReference type="NCBI Taxonomy" id="574774"/>
    <lineage>
        <taxon>Eukaryota</taxon>
        <taxon>Fungi</taxon>
        <taxon>Dikarya</taxon>
        <taxon>Ascomycota</taxon>
        <taxon>Pezizomycotina</taxon>
        <taxon>Dothideomycetes</taxon>
        <taxon>Pleosporomycetidae</taxon>
        <taxon>Gloniales</taxon>
        <taxon>Gloniaceae</taxon>
        <taxon>Glonium</taxon>
    </lineage>
</organism>
<evidence type="ECO:0000313" key="6">
    <source>
        <dbReference type="Proteomes" id="UP000250140"/>
    </source>
</evidence>
<feature type="compositionally biased region" description="Basic and acidic residues" evidence="4">
    <location>
        <begin position="393"/>
        <end position="408"/>
    </location>
</feature>
<gene>
    <name evidence="5" type="ORF">AOQ84DRAFT_349427</name>
</gene>
<dbReference type="SMART" id="SM00320">
    <property type="entry name" value="WD40"/>
    <property type="match status" value="3"/>
</dbReference>
<evidence type="ECO:0000256" key="3">
    <source>
        <dbReference type="PROSITE-ProRule" id="PRU00221"/>
    </source>
</evidence>
<keyword evidence="6" id="KW-1185">Reference proteome</keyword>
<proteinExistence type="predicted"/>
<name>A0A8E2EPG0_9PEZI</name>
<sequence>MGLLEQIASSDLSLPPNSYIYKILSTAPRYDSLSYLETKELAAISSDDSLRFFDTSSLKLSPNGLIKNVNKSITCLERFDDEGNLYATTGRDGLIRFWDKRTMSRAMEFQSPGNQALSSLVCSSSRNVVVAGVELEGNGPGDAPVFVWDTRNAASPKIEFLESHTDTITELQFHQSEPSLLLTGSTDGLVNIFDITKPDEEEALYQVINHGSAVHHSGFLNPSNGIYVLGTDETLSFYALQNPDESAEEPAPNHYGDVREKMGCEYVVKVAFVDTEAYLAVGSHSSQYLDLVPLQQPLRWVDGPGGSKRPEEIRLNWTYDLSKSLRLPGGHGEEIIRDVVSDVHNNTTFTCGEDGQVRAWKFGGAEEMDVGSEEDDEFGGREVFLTPNGQHTAPKEKRNKIESKAASKEKKKKKQRFNPY</sequence>
<evidence type="ECO:0000256" key="2">
    <source>
        <dbReference type="ARBA" id="ARBA00022737"/>
    </source>
</evidence>
<dbReference type="InterPro" id="IPR015943">
    <property type="entry name" value="WD40/YVTN_repeat-like_dom_sf"/>
</dbReference>
<keyword evidence="1 3" id="KW-0853">WD repeat</keyword>
<feature type="region of interest" description="Disordered" evidence="4">
    <location>
        <begin position="371"/>
        <end position="420"/>
    </location>
</feature>
<dbReference type="PROSITE" id="PS50082">
    <property type="entry name" value="WD_REPEATS_2"/>
    <property type="match status" value="2"/>
</dbReference>
<accession>A0A8E2EPG0</accession>
<dbReference type="EMBL" id="KV750981">
    <property type="protein sequence ID" value="OCL02231.1"/>
    <property type="molecule type" value="Genomic_DNA"/>
</dbReference>
<dbReference type="AlphaFoldDB" id="A0A8E2EPG0"/>
<dbReference type="InterPro" id="IPR001680">
    <property type="entry name" value="WD40_rpt"/>
</dbReference>
<dbReference type="PANTHER" id="PTHR22889:SF0">
    <property type="entry name" value="WD REPEAT-CONTAINING PROTEIN 89"/>
    <property type="match status" value="1"/>
</dbReference>
<feature type="repeat" description="WD" evidence="3">
    <location>
        <begin position="161"/>
        <end position="203"/>
    </location>
</feature>
<dbReference type="SUPFAM" id="SSF50978">
    <property type="entry name" value="WD40 repeat-like"/>
    <property type="match status" value="1"/>
</dbReference>
<dbReference type="OrthoDB" id="25131at2759"/>
<reference evidence="5 6" key="1">
    <citation type="journal article" date="2016" name="Nat. Commun.">
        <title>Ectomycorrhizal ecology is imprinted in the genome of the dominant symbiotic fungus Cenococcum geophilum.</title>
        <authorList>
            <consortium name="DOE Joint Genome Institute"/>
            <person name="Peter M."/>
            <person name="Kohler A."/>
            <person name="Ohm R.A."/>
            <person name="Kuo A."/>
            <person name="Krutzmann J."/>
            <person name="Morin E."/>
            <person name="Arend M."/>
            <person name="Barry K.W."/>
            <person name="Binder M."/>
            <person name="Choi C."/>
            <person name="Clum A."/>
            <person name="Copeland A."/>
            <person name="Grisel N."/>
            <person name="Haridas S."/>
            <person name="Kipfer T."/>
            <person name="LaButti K."/>
            <person name="Lindquist E."/>
            <person name="Lipzen A."/>
            <person name="Maire R."/>
            <person name="Meier B."/>
            <person name="Mihaltcheva S."/>
            <person name="Molinier V."/>
            <person name="Murat C."/>
            <person name="Poggeler S."/>
            <person name="Quandt C.A."/>
            <person name="Sperisen C."/>
            <person name="Tritt A."/>
            <person name="Tisserant E."/>
            <person name="Crous P.W."/>
            <person name="Henrissat B."/>
            <person name="Nehls U."/>
            <person name="Egli S."/>
            <person name="Spatafora J.W."/>
            <person name="Grigoriev I.V."/>
            <person name="Martin F.M."/>
        </authorList>
    </citation>
    <scope>NUCLEOTIDE SEQUENCE [LARGE SCALE GENOMIC DNA]</scope>
    <source>
        <strain evidence="5 6">CBS 207.34</strain>
    </source>
</reference>
<dbReference type="PANTHER" id="PTHR22889">
    <property type="entry name" value="WD REPEAT-CONTAINING PROTEIN 89"/>
    <property type="match status" value="1"/>
</dbReference>
<evidence type="ECO:0000313" key="5">
    <source>
        <dbReference type="EMBL" id="OCL02231.1"/>
    </source>
</evidence>
<feature type="compositionally biased region" description="Basic residues" evidence="4">
    <location>
        <begin position="409"/>
        <end position="420"/>
    </location>
</feature>
<dbReference type="Pfam" id="PF00400">
    <property type="entry name" value="WD40"/>
    <property type="match status" value="3"/>
</dbReference>
<dbReference type="InterPro" id="IPR039328">
    <property type="entry name" value="WDR89"/>
</dbReference>
<keyword evidence="2" id="KW-0677">Repeat</keyword>
<evidence type="ECO:0000256" key="1">
    <source>
        <dbReference type="ARBA" id="ARBA00022574"/>
    </source>
</evidence>
<dbReference type="Proteomes" id="UP000250140">
    <property type="component" value="Unassembled WGS sequence"/>
</dbReference>
<feature type="repeat" description="WD" evidence="3">
    <location>
        <begin position="79"/>
        <end position="108"/>
    </location>
</feature>
<evidence type="ECO:0000256" key="4">
    <source>
        <dbReference type="SAM" id="MobiDB-lite"/>
    </source>
</evidence>
<protein>
    <submittedName>
        <fullName evidence="5">WD40 repeat-like protein</fullName>
    </submittedName>
</protein>